<evidence type="ECO:0000256" key="1">
    <source>
        <dbReference type="SAM" id="MobiDB-lite"/>
    </source>
</evidence>
<dbReference type="InterPro" id="IPR029365">
    <property type="entry name" value="TMEM238"/>
</dbReference>
<dbReference type="OMA" id="SKMANND"/>
<keyword evidence="4" id="KW-1185">Reference proteome</keyword>
<dbReference type="Proteomes" id="UP000265140">
    <property type="component" value="Chromosome 11"/>
</dbReference>
<protein>
    <recommendedName>
        <fullName evidence="5">Transmembrane protein 238</fullName>
    </recommendedName>
</protein>
<organism evidence="3 4">
    <name type="scientific">Esox lucius</name>
    <name type="common">Northern pike</name>
    <dbReference type="NCBI Taxonomy" id="8010"/>
    <lineage>
        <taxon>Eukaryota</taxon>
        <taxon>Metazoa</taxon>
        <taxon>Chordata</taxon>
        <taxon>Craniata</taxon>
        <taxon>Vertebrata</taxon>
        <taxon>Euteleostomi</taxon>
        <taxon>Actinopterygii</taxon>
        <taxon>Neopterygii</taxon>
        <taxon>Teleostei</taxon>
        <taxon>Protacanthopterygii</taxon>
        <taxon>Esociformes</taxon>
        <taxon>Esocidae</taxon>
        <taxon>Esox</taxon>
    </lineage>
</organism>
<feature type="transmembrane region" description="Helical" evidence="2">
    <location>
        <begin position="43"/>
        <end position="66"/>
    </location>
</feature>
<evidence type="ECO:0000256" key="2">
    <source>
        <dbReference type="SAM" id="Phobius"/>
    </source>
</evidence>
<accession>A0A3P8YQ93</accession>
<evidence type="ECO:0000313" key="3">
    <source>
        <dbReference type="Ensembl" id="ENSELUP00000018764.2"/>
    </source>
</evidence>
<dbReference type="PANTHER" id="PTHR28613">
    <property type="entry name" value="SI:CH211-232M10.4-RELATED"/>
    <property type="match status" value="1"/>
</dbReference>
<dbReference type="Pfam" id="PF15125">
    <property type="entry name" value="TMEM238"/>
    <property type="match status" value="1"/>
</dbReference>
<evidence type="ECO:0000313" key="4">
    <source>
        <dbReference type="Proteomes" id="UP000265140"/>
    </source>
</evidence>
<reference evidence="4" key="1">
    <citation type="journal article" date="2014" name="PLoS ONE">
        <title>The genome and linkage map of the northern pike (Esox lucius): conserved synteny revealed between the salmonid sister group and the Neoteleostei.</title>
        <authorList>
            <person name="Rondeau E.B."/>
            <person name="Minkley D.R."/>
            <person name="Leong J.S."/>
            <person name="Messmer A.M."/>
            <person name="Jantzen J.R."/>
            <person name="von Schalburg K.R."/>
            <person name="Lemon C."/>
            <person name="Bird N.H."/>
            <person name="Koop B.F."/>
        </authorList>
    </citation>
    <scope>NUCLEOTIDE SEQUENCE</scope>
</reference>
<dbReference type="Ensembl" id="ENSELUT00000040710.3">
    <property type="protein sequence ID" value="ENSELUP00000018764.2"/>
    <property type="gene ID" value="ENSELUG00000000757.3"/>
</dbReference>
<dbReference type="GeneTree" id="ENSGT00940000162720"/>
<reference evidence="3" key="2">
    <citation type="submission" date="2020-02" db="EMBL/GenBank/DDBJ databases">
        <title>Esox lucius (northern pike) genome, fEsoLuc1, primary haplotype.</title>
        <authorList>
            <person name="Myers G."/>
            <person name="Karagic N."/>
            <person name="Meyer A."/>
            <person name="Pippel M."/>
            <person name="Reichard M."/>
            <person name="Winkler S."/>
            <person name="Tracey A."/>
            <person name="Sims Y."/>
            <person name="Howe K."/>
            <person name="Rhie A."/>
            <person name="Formenti G."/>
            <person name="Durbin R."/>
            <person name="Fedrigo O."/>
            <person name="Jarvis E.D."/>
        </authorList>
    </citation>
    <scope>NUCLEOTIDE SEQUENCE [LARGE SCALE GENOMIC DNA]</scope>
</reference>
<dbReference type="AlphaFoldDB" id="A0A3P8YQ93"/>
<sequence length="202" mass="22808">TKYIKAVIAAKGSVALTKYYYAPSVIFRCLYGMMDLRCIGGCVPLFFLGIAFDVVGFIILFIGIFANLQINGRFYGDFLIYSGSIIIFFSLAWWIMWYVGNIHVSEDSFGTSLLKKKDTFVQLARKLSERLSRKFAHGDASSKYAEDYDNKLPTHSPVHIASRITWGKSVGYHNDGYDFSLETSKEKEKETTVAEHGSTDSR</sequence>
<dbReference type="PANTHER" id="PTHR28613:SF7">
    <property type="entry name" value="TRANSMEMBRANE PROTEIN 238"/>
    <property type="match status" value="1"/>
</dbReference>
<proteinExistence type="predicted"/>
<dbReference type="InParanoid" id="A0A3P8YQ93"/>
<keyword evidence="2" id="KW-0812">Transmembrane</keyword>
<feature type="transmembrane region" description="Helical" evidence="2">
    <location>
        <begin position="78"/>
        <end position="99"/>
    </location>
</feature>
<keyword evidence="2" id="KW-1133">Transmembrane helix</keyword>
<dbReference type="STRING" id="8010.ENSELUP00000018764"/>
<dbReference type="Bgee" id="ENSELUG00000000757">
    <property type="expression patterns" value="Expressed in pharyngeal gill and 9 other cell types or tissues"/>
</dbReference>
<feature type="region of interest" description="Disordered" evidence="1">
    <location>
        <begin position="183"/>
        <end position="202"/>
    </location>
</feature>
<reference evidence="3" key="4">
    <citation type="submission" date="2025-09" db="UniProtKB">
        <authorList>
            <consortium name="Ensembl"/>
        </authorList>
    </citation>
    <scope>IDENTIFICATION</scope>
</reference>
<reference evidence="3" key="3">
    <citation type="submission" date="2025-08" db="UniProtKB">
        <authorList>
            <consortium name="Ensembl"/>
        </authorList>
    </citation>
    <scope>IDENTIFICATION</scope>
</reference>
<name>A0A3P8YQ93_ESOLU</name>
<keyword evidence="2" id="KW-0472">Membrane</keyword>
<evidence type="ECO:0008006" key="5">
    <source>
        <dbReference type="Google" id="ProtNLM"/>
    </source>
</evidence>